<feature type="signal peptide" evidence="1">
    <location>
        <begin position="1"/>
        <end position="20"/>
    </location>
</feature>
<evidence type="ECO:0008006" key="4">
    <source>
        <dbReference type="Google" id="ProtNLM"/>
    </source>
</evidence>
<dbReference type="OrthoDB" id="10255963at2759"/>
<organism evidence="2 3">
    <name type="scientific">Oidiodendron maius (strain Zn)</name>
    <dbReference type="NCBI Taxonomy" id="913774"/>
    <lineage>
        <taxon>Eukaryota</taxon>
        <taxon>Fungi</taxon>
        <taxon>Dikarya</taxon>
        <taxon>Ascomycota</taxon>
        <taxon>Pezizomycotina</taxon>
        <taxon>Leotiomycetes</taxon>
        <taxon>Leotiomycetes incertae sedis</taxon>
        <taxon>Myxotrichaceae</taxon>
        <taxon>Oidiodendron</taxon>
    </lineage>
</organism>
<reference evidence="2 3" key="1">
    <citation type="submission" date="2014-04" db="EMBL/GenBank/DDBJ databases">
        <authorList>
            <consortium name="DOE Joint Genome Institute"/>
            <person name="Kuo A."/>
            <person name="Martino E."/>
            <person name="Perotto S."/>
            <person name="Kohler A."/>
            <person name="Nagy L.G."/>
            <person name="Floudas D."/>
            <person name="Copeland A."/>
            <person name="Barry K.W."/>
            <person name="Cichocki N."/>
            <person name="Veneault-Fourrey C."/>
            <person name="LaButti K."/>
            <person name="Lindquist E.A."/>
            <person name="Lipzen A."/>
            <person name="Lundell T."/>
            <person name="Morin E."/>
            <person name="Murat C."/>
            <person name="Sun H."/>
            <person name="Tunlid A."/>
            <person name="Henrissat B."/>
            <person name="Grigoriev I.V."/>
            <person name="Hibbett D.S."/>
            <person name="Martin F."/>
            <person name="Nordberg H.P."/>
            <person name="Cantor M.N."/>
            <person name="Hua S.X."/>
        </authorList>
    </citation>
    <scope>NUCLEOTIDE SEQUENCE [LARGE SCALE GENOMIC DNA]</scope>
    <source>
        <strain evidence="2 3">Zn</strain>
    </source>
</reference>
<proteinExistence type="predicted"/>
<dbReference type="Proteomes" id="UP000054321">
    <property type="component" value="Unassembled WGS sequence"/>
</dbReference>
<keyword evidence="3" id="KW-1185">Reference proteome</keyword>
<dbReference type="HOGENOM" id="CLU_078832_0_0_1"/>
<protein>
    <recommendedName>
        <fullName evidence="4">Necrosis inducing protein (NPP1)</fullName>
    </recommendedName>
</protein>
<reference evidence="3" key="2">
    <citation type="submission" date="2015-01" db="EMBL/GenBank/DDBJ databases">
        <title>Evolutionary Origins and Diversification of the Mycorrhizal Mutualists.</title>
        <authorList>
            <consortium name="DOE Joint Genome Institute"/>
            <consortium name="Mycorrhizal Genomics Consortium"/>
            <person name="Kohler A."/>
            <person name="Kuo A."/>
            <person name="Nagy L.G."/>
            <person name="Floudas D."/>
            <person name="Copeland A."/>
            <person name="Barry K.W."/>
            <person name="Cichocki N."/>
            <person name="Veneault-Fourrey C."/>
            <person name="LaButti K."/>
            <person name="Lindquist E.A."/>
            <person name="Lipzen A."/>
            <person name="Lundell T."/>
            <person name="Morin E."/>
            <person name="Murat C."/>
            <person name="Riley R."/>
            <person name="Ohm R."/>
            <person name="Sun H."/>
            <person name="Tunlid A."/>
            <person name="Henrissat B."/>
            <person name="Grigoriev I.V."/>
            <person name="Hibbett D.S."/>
            <person name="Martin F."/>
        </authorList>
    </citation>
    <scope>NUCLEOTIDE SEQUENCE [LARGE SCALE GENOMIC DNA]</scope>
    <source>
        <strain evidence="3">Zn</strain>
    </source>
</reference>
<gene>
    <name evidence="2" type="ORF">OIDMADRAFT_146637</name>
</gene>
<evidence type="ECO:0000313" key="3">
    <source>
        <dbReference type="Proteomes" id="UP000054321"/>
    </source>
</evidence>
<dbReference type="AlphaFoldDB" id="A0A0C3CIT7"/>
<evidence type="ECO:0000256" key="1">
    <source>
        <dbReference type="SAM" id="SignalP"/>
    </source>
</evidence>
<name>A0A0C3CIT7_OIDMZ</name>
<feature type="chain" id="PRO_5002173232" description="Necrosis inducing protein (NPP1)" evidence="1">
    <location>
        <begin position="21"/>
        <end position="264"/>
    </location>
</feature>
<dbReference type="InParanoid" id="A0A0C3CIT7"/>
<dbReference type="STRING" id="913774.A0A0C3CIT7"/>
<evidence type="ECO:0000313" key="2">
    <source>
        <dbReference type="EMBL" id="KIM98963.1"/>
    </source>
</evidence>
<dbReference type="EMBL" id="KN832879">
    <property type="protein sequence ID" value="KIM98963.1"/>
    <property type="molecule type" value="Genomic_DNA"/>
</dbReference>
<keyword evidence="1" id="KW-0732">Signal</keyword>
<accession>A0A0C3CIT7</accession>
<sequence length="264" mass="29016">MPKLTSFCATALSLAALAAGANEYSTDQLQNDPLSVAMDAAPMWHFADGSCYPQAAEVNGQQTNGNEAGGDLCVLANLPSGCQDPGPWLGANTQGTDFPTYFTAKYCSGDNTWRISYNLYFRHDSGHESDWEFMVVVLQQDPGNGNWFRDEVIFEQDGSSPHVNWGNLDTFDDVANSGDGQRNLNHAKVYVTKYHHAVWNTQYTGNKDDCLVLNADQFRPNDFYQYSASTLVNGSLIPVDWDWGQAASSPMAMYGDGSQDVCNK</sequence>